<proteinExistence type="predicted"/>
<dbReference type="GO" id="GO:0008270">
    <property type="term" value="F:zinc ion binding"/>
    <property type="evidence" value="ECO:0007669"/>
    <property type="project" value="UniProtKB-KW"/>
</dbReference>
<dbReference type="PANTHER" id="PTHR38846">
    <property type="entry name" value="C3H1-TYPE DOMAIN-CONTAINING PROTEIN"/>
    <property type="match status" value="1"/>
</dbReference>
<dbReference type="EMBL" id="KZ857388">
    <property type="protein sequence ID" value="RDX53155.1"/>
    <property type="molecule type" value="Genomic_DNA"/>
</dbReference>
<dbReference type="STRING" id="139420.A0A371DKV3"/>
<dbReference type="PANTHER" id="PTHR38846:SF1">
    <property type="entry name" value="C3H1-TYPE DOMAIN-CONTAINING PROTEIN"/>
    <property type="match status" value="1"/>
</dbReference>
<dbReference type="OrthoDB" id="6105938at2759"/>
<dbReference type="InterPro" id="IPR000571">
    <property type="entry name" value="Znf_CCCH"/>
</dbReference>
<evidence type="ECO:0000259" key="5">
    <source>
        <dbReference type="PROSITE" id="PS50103"/>
    </source>
</evidence>
<sequence>MPVCYQFAEKGTCRFGDSCRFEHIPHAPVSKEQKAPKVPKARKVVDQYRPVPDHIVAFFSRYPEFDYDSDLSFIDEFYRMCDHFGWRRYSNERDQARDAMRRAMVQQFNHTFGTNAEDLASWQKLCEIIQIDPIPDKLKQCRRAVVTSHINICDLLDAPFLGTAPTRFPTEVALSVYTRSLGKIFPRDEVEAGSLLEYLLRHILNPRPERGIQRGVKGGRKTS</sequence>
<evidence type="ECO:0000256" key="3">
    <source>
        <dbReference type="ARBA" id="ARBA00022833"/>
    </source>
</evidence>
<reference evidence="6 7" key="1">
    <citation type="journal article" date="2018" name="Biotechnol. Biofuels">
        <title>Integrative visual omics of the white-rot fungus Polyporus brumalis exposes the biotechnological potential of its oxidative enzymes for delignifying raw plant biomass.</title>
        <authorList>
            <person name="Miyauchi S."/>
            <person name="Rancon A."/>
            <person name="Drula E."/>
            <person name="Hage H."/>
            <person name="Chaduli D."/>
            <person name="Favel A."/>
            <person name="Grisel S."/>
            <person name="Henrissat B."/>
            <person name="Herpoel-Gimbert I."/>
            <person name="Ruiz-Duenas F.J."/>
            <person name="Chevret D."/>
            <person name="Hainaut M."/>
            <person name="Lin J."/>
            <person name="Wang M."/>
            <person name="Pangilinan J."/>
            <person name="Lipzen A."/>
            <person name="Lesage-Meessen L."/>
            <person name="Navarro D."/>
            <person name="Riley R."/>
            <person name="Grigoriev I.V."/>
            <person name="Zhou S."/>
            <person name="Raouche S."/>
            <person name="Rosso M.N."/>
        </authorList>
    </citation>
    <scope>NUCLEOTIDE SEQUENCE [LARGE SCALE GENOMIC DNA]</scope>
    <source>
        <strain evidence="6 7">BRFM 1820</strain>
    </source>
</reference>
<evidence type="ECO:0000313" key="6">
    <source>
        <dbReference type="EMBL" id="RDX53155.1"/>
    </source>
</evidence>
<evidence type="ECO:0000256" key="2">
    <source>
        <dbReference type="ARBA" id="ARBA00022771"/>
    </source>
</evidence>
<dbReference type="Pfam" id="PF00642">
    <property type="entry name" value="zf-CCCH"/>
    <property type="match status" value="1"/>
</dbReference>
<protein>
    <recommendedName>
        <fullName evidence="5">C3H1-type domain-containing protein</fullName>
    </recommendedName>
</protein>
<feature type="zinc finger region" description="C3H1-type" evidence="4">
    <location>
        <begin position="1"/>
        <end position="26"/>
    </location>
</feature>
<keyword evidence="7" id="KW-1185">Reference proteome</keyword>
<evidence type="ECO:0000313" key="7">
    <source>
        <dbReference type="Proteomes" id="UP000256964"/>
    </source>
</evidence>
<dbReference type="SUPFAM" id="SSF90229">
    <property type="entry name" value="CCCH zinc finger"/>
    <property type="match status" value="1"/>
</dbReference>
<dbReference type="Proteomes" id="UP000256964">
    <property type="component" value="Unassembled WGS sequence"/>
</dbReference>
<name>A0A371DKV3_9APHY</name>
<accession>A0A371DKV3</accession>
<dbReference type="Gene3D" id="4.10.1000.10">
    <property type="entry name" value="Zinc finger, CCCH-type"/>
    <property type="match status" value="1"/>
</dbReference>
<gene>
    <name evidence="6" type="ORF">OH76DRAFT_1480181</name>
</gene>
<evidence type="ECO:0000256" key="1">
    <source>
        <dbReference type="ARBA" id="ARBA00022723"/>
    </source>
</evidence>
<organism evidence="6 7">
    <name type="scientific">Lentinus brumalis</name>
    <dbReference type="NCBI Taxonomy" id="2498619"/>
    <lineage>
        <taxon>Eukaryota</taxon>
        <taxon>Fungi</taxon>
        <taxon>Dikarya</taxon>
        <taxon>Basidiomycota</taxon>
        <taxon>Agaricomycotina</taxon>
        <taxon>Agaricomycetes</taxon>
        <taxon>Polyporales</taxon>
        <taxon>Polyporaceae</taxon>
        <taxon>Lentinus</taxon>
    </lineage>
</organism>
<dbReference type="InterPro" id="IPR036855">
    <property type="entry name" value="Znf_CCCH_sf"/>
</dbReference>
<keyword evidence="1 4" id="KW-0479">Metal-binding</keyword>
<feature type="domain" description="C3H1-type" evidence="5">
    <location>
        <begin position="1"/>
        <end position="26"/>
    </location>
</feature>
<dbReference type="SMART" id="SM00356">
    <property type="entry name" value="ZnF_C3H1"/>
    <property type="match status" value="1"/>
</dbReference>
<evidence type="ECO:0000256" key="4">
    <source>
        <dbReference type="PROSITE-ProRule" id="PRU00723"/>
    </source>
</evidence>
<dbReference type="PROSITE" id="PS50103">
    <property type="entry name" value="ZF_C3H1"/>
    <property type="match status" value="1"/>
</dbReference>
<keyword evidence="3 4" id="KW-0862">Zinc</keyword>
<keyword evidence="2 4" id="KW-0863">Zinc-finger</keyword>
<dbReference type="AlphaFoldDB" id="A0A371DKV3"/>